<gene>
    <name evidence="6" type="ORF">FOZ63_006154</name>
</gene>
<dbReference type="GO" id="GO:0031261">
    <property type="term" value="C:DNA replication preinitiation complex"/>
    <property type="evidence" value="ECO:0007669"/>
    <property type="project" value="TreeGrafter"/>
</dbReference>
<reference evidence="6 7" key="1">
    <citation type="submission" date="2020-04" db="EMBL/GenBank/DDBJ databases">
        <title>Perkinsus olseni comparative genomics.</title>
        <authorList>
            <person name="Bogema D.R."/>
        </authorList>
    </citation>
    <scope>NUCLEOTIDE SEQUENCE [LARGE SCALE GENOMIC DNA]</scope>
    <source>
        <strain evidence="6 7">ATCC PRA-207</strain>
    </source>
</reference>
<keyword evidence="4" id="KW-0539">Nucleus</keyword>
<feature type="non-terminal residue" evidence="6">
    <location>
        <position position="1"/>
    </location>
</feature>
<feature type="non-terminal residue" evidence="6">
    <location>
        <position position="147"/>
    </location>
</feature>
<evidence type="ECO:0000313" key="7">
    <source>
        <dbReference type="Proteomes" id="UP000553632"/>
    </source>
</evidence>
<evidence type="ECO:0000313" key="6">
    <source>
        <dbReference type="EMBL" id="KAF4706762.1"/>
    </source>
</evidence>
<comment type="subcellular location">
    <subcellularLocation>
        <location evidence="1">Nucleus</location>
    </subcellularLocation>
</comment>
<comment type="similarity">
    <text evidence="2">Belongs to the CDC45 family.</text>
</comment>
<evidence type="ECO:0000256" key="4">
    <source>
        <dbReference type="ARBA" id="ARBA00023242"/>
    </source>
</evidence>
<dbReference type="GO" id="GO:0003682">
    <property type="term" value="F:chromatin binding"/>
    <property type="evidence" value="ECO:0007669"/>
    <property type="project" value="TreeGrafter"/>
</dbReference>
<dbReference type="PANTHER" id="PTHR10507:SF0">
    <property type="entry name" value="CELL DIVISION CONTROL PROTEIN 45 HOMOLOG"/>
    <property type="match status" value="1"/>
</dbReference>
<organism evidence="6 7">
    <name type="scientific">Perkinsus olseni</name>
    <name type="common">Perkinsus atlanticus</name>
    <dbReference type="NCBI Taxonomy" id="32597"/>
    <lineage>
        <taxon>Eukaryota</taxon>
        <taxon>Sar</taxon>
        <taxon>Alveolata</taxon>
        <taxon>Perkinsozoa</taxon>
        <taxon>Perkinsea</taxon>
        <taxon>Perkinsida</taxon>
        <taxon>Perkinsidae</taxon>
        <taxon>Perkinsus</taxon>
    </lineage>
</organism>
<sequence>SVSSPNSMVRFNINPETGNDNYAFQVITDLKLRARRQPSGATVLVLAAIDCDGVCGAVIFSSLLTREGVKFAVEPISHMLEARSAIFDVARARMGQAEATRHRDVRSIVMIGCGCLEDLEGILEDSGLPANGGNADDLVIYVFDSHR</sequence>
<name>A0A7J6QEV3_PEROL</name>
<keyword evidence="7" id="KW-1185">Reference proteome</keyword>
<dbReference type="GO" id="GO:0006270">
    <property type="term" value="P:DNA replication initiation"/>
    <property type="evidence" value="ECO:0007669"/>
    <property type="project" value="InterPro"/>
</dbReference>
<dbReference type="PANTHER" id="PTHR10507">
    <property type="entry name" value="CDC45-RELATED PROTEIN"/>
    <property type="match status" value="1"/>
</dbReference>
<dbReference type="Proteomes" id="UP000553632">
    <property type="component" value="Unassembled WGS sequence"/>
</dbReference>
<evidence type="ECO:0000256" key="1">
    <source>
        <dbReference type="ARBA" id="ARBA00004123"/>
    </source>
</evidence>
<proteinExistence type="inferred from homology"/>
<evidence type="ECO:0000256" key="3">
    <source>
        <dbReference type="ARBA" id="ARBA00022705"/>
    </source>
</evidence>
<dbReference type="GO" id="GO:0003697">
    <property type="term" value="F:single-stranded DNA binding"/>
    <property type="evidence" value="ECO:0007669"/>
    <property type="project" value="TreeGrafter"/>
</dbReference>
<keyword evidence="5" id="KW-0131">Cell cycle</keyword>
<dbReference type="AlphaFoldDB" id="A0A7J6QEV3"/>
<dbReference type="GO" id="GO:0000727">
    <property type="term" value="P:double-strand break repair via break-induced replication"/>
    <property type="evidence" value="ECO:0007669"/>
    <property type="project" value="TreeGrafter"/>
</dbReference>
<evidence type="ECO:0000256" key="5">
    <source>
        <dbReference type="ARBA" id="ARBA00023306"/>
    </source>
</evidence>
<dbReference type="Pfam" id="PF02724">
    <property type="entry name" value="CDC45"/>
    <property type="match status" value="1"/>
</dbReference>
<dbReference type="GO" id="GO:0003688">
    <property type="term" value="F:DNA replication origin binding"/>
    <property type="evidence" value="ECO:0007669"/>
    <property type="project" value="TreeGrafter"/>
</dbReference>
<dbReference type="EMBL" id="JABANO010033481">
    <property type="protein sequence ID" value="KAF4706762.1"/>
    <property type="molecule type" value="Genomic_DNA"/>
</dbReference>
<dbReference type="GO" id="GO:1902977">
    <property type="term" value="P:mitotic DNA replication preinitiation complex assembly"/>
    <property type="evidence" value="ECO:0007669"/>
    <property type="project" value="TreeGrafter"/>
</dbReference>
<accession>A0A7J6QEV3</accession>
<evidence type="ECO:0000256" key="2">
    <source>
        <dbReference type="ARBA" id="ARBA00010727"/>
    </source>
</evidence>
<comment type="caution">
    <text evidence="6">The sequence shown here is derived from an EMBL/GenBank/DDBJ whole genome shotgun (WGS) entry which is preliminary data.</text>
</comment>
<protein>
    <submittedName>
        <fullName evidence="6">Uncharacterized protein</fullName>
    </submittedName>
</protein>
<dbReference type="InterPro" id="IPR003874">
    <property type="entry name" value="CDC45"/>
</dbReference>
<keyword evidence="3" id="KW-0235">DNA replication</keyword>